<evidence type="ECO:0000256" key="3">
    <source>
        <dbReference type="ARBA" id="ARBA00022617"/>
    </source>
</evidence>
<dbReference type="PROSITE" id="PS00086">
    <property type="entry name" value="CYTOCHROME_P450"/>
    <property type="match status" value="1"/>
</dbReference>
<evidence type="ECO:0000313" key="11">
    <source>
        <dbReference type="EMBL" id="GMN53263.1"/>
    </source>
</evidence>
<comment type="caution">
    <text evidence="11">The sequence shown here is derived from an EMBL/GenBank/DDBJ whole genome shotgun (WGS) entry which is preliminary data.</text>
</comment>
<dbReference type="SUPFAM" id="SSF48264">
    <property type="entry name" value="Cytochrome P450"/>
    <property type="match status" value="1"/>
</dbReference>
<dbReference type="InterPro" id="IPR001128">
    <property type="entry name" value="Cyt_P450"/>
</dbReference>
<dbReference type="GO" id="GO:0005506">
    <property type="term" value="F:iron ion binding"/>
    <property type="evidence" value="ECO:0007669"/>
    <property type="project" value="InterPro"/>
</dbReference>
<evidence type="ECO:0000256" key="2">
    <source>
        <dbReference type="ARBA" id="ARBA00010617"/>
    </source>
</evidence>
<evidence type="ECO:0008006" key="13">
    <source>
        <dbReference type="Google" id="ProtNLM"/>
    </source>
</evidence>
<keyword evidence="6 8" id="KW-0408">Iron</keyword>
<dbReference type="GO" id="GO:0016705">
    <property type="term" value="F:oxidoreductase activity, acting on paired donors, with incorporation or reduction of molecular oxygen"/>
    <property type="evidence" value="ECO:0007669"/>
    <property type="project" value="InterPro"/>
</dbReference>
<evidence type="ECO:0000313" key="12">
    <source>
        <dbReference type="Proteomes" id="UP001187192"/>
    </source>
</evidence>
<dbReference type="InterPro" id="IPR017972">
    <property type="entry name" value="Cyt_P450_CS"/>
</dbReference>
<dbReference type="EMBL" id="BTGU01000045">
    <property type="protein sequence ID" value="GMN53263.1"/>
    <property type="molecule type" value="Genomic_DNA"/>
</dbReference>
<keyword evidence="7 9" id="KW-0503">Monooxygenase</keyword>
<dbReference type="PRINTS" id="PR00385">
    <property type="entry name" value="P450"/>
</dbReference>
<dbReference type="PRINTS" id="PR00463">
    <property type="entry name" value="EP450I"/>
</dbReference>
<protein>
    <recommendedName>
        <fullName evidence="13">Cytochrome P450</fullName>
    </recommendedName>
</protein>
<evidence type="ECO:0000256" key="10">
    <source>
        <dbReference type="SAM" id="SignalP"/>
    </source>
</evidence>
<comment type="similarity">
    <text evidence="2 9">Belongs to the cytochrome P450 family.</text>
</comment>
<dbReference type="AlphaFoldDB" id="A0AA88ATJ9"/>
<feature type="binding site" description="axial binding residue" evidence="8">
    <location>
        <position position="448"/>
    </location>
    <ligand>
        <name>heme</name>
        <dbReference type="ChEBI" id="CHEBI:30413"/>
    </ligand>
    <ligandPart>
        <name>Fe</name>
        <dbReference type="ChEBI" id="CHEBI:18248"/>
    </ligandPart>
</feature>
<comment type="cofactor">
    <cofactor evidence="1 8">
        <name>heme</name>
        <dbReference type="ChEBI" id="CHEBI:30413"/>
    </cofactor>
</comment>
<evidence type="ECO:0000256" key="9">
    <source>
        <dbReference type="RuleBase" id="RU000461"/>
    </source>
</evidence>
<dbReference type="Gene3D" id="1.10.630.10">
    <property type="entry name" value="Cytochrome P450"/>
    <property type="match status" value="1"/>
</dbReference>
<dbReference type="Proteomes" id="UP001187192">
    <property type="component" value="Unassembled WGS sequence"/>
</dbReference>
<proteinExistence type="inferred from homology"/>
<dbReference type="GO" id="GO:0006629">
    <property type="term" value="P:lipid metabolic process"/>
    <property type="evidence" value="ECO:0007669"/>
    <property type="project" value="UniProtKB-ARBA"/>
</dbReference>
<sequence>MELFTLQSLLLLLLLSLSVYLHYLSSKKRQAITGIINYPLVGALLEFLCNRHRFLEWSTEVLATKCPTNTAVFYRPYNFNGVITANPSNVEHMLKDNFENYPKGDRYTTILTDFLGDGIFNSDGDLWRKQRKTASYEFNTKSLRNFIVRNVVVEIQTRLVPVLNKASETGRVLNLQDIFERFAFDNVCKLAFNFDPACLAVDGTSGSGDDFMRAFEEAATLSCGRFFYAIPSLWKLKRFFNIGSEKRLRESISAVHKFADHIIRSRMDTKAESSAEDLLSRFMENDQNSVEFLRDIAISFILAGRDTTSSALTWMFWLLSSRPDVKEKILKELKGIRIRTAKNNGDNFSIDDVRDMSYLQAAISETMRLYPPVPVDTKNCLKDDIMPDGTFVGKDWLVISHTYAMGRMEGIWGKDCKEFRPERWLEGGVCRQESSFRFPVFHAGPRTCLGKDMASIQMKSIAASVIEGFEIDLLDKNTCPEYVMALTLRMKGGLPVRLRKRSEGVSVTN</sequence>
<evidence type="ECO:0000256" key="6">
    <source>
        <dbReference type="ARBA" id="ARBA00023004"/>
    </source>
</evidence>
<name>A0AA88ATJ9_FICCA</name>
<dbReference type="Pfam" id="PF00067">
    <property type="entry name" value="p450"/>
    <property type="match status" value="1"/>
</dbReference>
<feature type="signal peptide" evidence="10">
    <location>
        <begin position="1"/>
        <end position="26"/>
    </location>
</feature>
<keyword evidence="10" id="KW-0732">Signal</keyword>
<organism evidence="11 12">
    <name type="scientific">Ficus carica</name>
    <name type="common">Common fig</name>
    <dbReference type="NCBI Taxonomy" id="3494"/>
    <lineage>
        <taxon>Eukaryota</taxon>
        <taxon>Viridiplantae</taxon>
        <taxon>Streptophyta</taxon>
        <taxon>Embryophyta</taxon>
        <taxon>Tracheophyta</taxon>
        <taxon>Spermatophyta</taxon>
        <taxon>Magnoliopsida</taxon>
        <taxon>eudicotyledons</taxon>
        <taxon>Gunneridae</taxon>
        <taxon>Pentapetalae</taxon>
        <taxon>rosids</taxon>
        <taxon>fabids</taxon>
        <taxon>Rosales</taxon>
        <taxon>Moraceae</taxon>
        <taxon>Ficeae</taxon>
        <taxon>Ficus</taxon>
    </lineage>
</organism>
<reference evidence="11" key="1">
    <citation type="submission" date="2023-07" db="EMBL/GenBank/DDBJ databases">
        <title>draft genome sequence of fig (Ficus carica).</title>
        <authorList>
            <person name="Takahashi T."/>
            <person name="Nishimura K."/>
        </authorList>
    </citation>
    <scope>NUCLEOTIDE SEQUENCE</scope>
</reference>
<dbReference type="GO" id="GO:0004497">
    <property type="term" value="F:monooxygenase activity"/>
    <property type="evidence" value="ECO:0007669"/>
    <property type="project" value="UniProtKB-KW"/>
</dbReference>
<evidence type="ECO:0000256" key="1">
    <source>
        <dbReference type="ARBA" id="ARBA00001971"/>
    </source>
</evidence>
<keyword evidence="12" id="KW-1185">Reference proteome</keyword>
<keyword evidence="5 9" id="KW-0560">Oxidoreductase</keyword>
<accession>A0AA88ATJ9</accession>
<dbReference type="InterPro" id="IPR002401">
    <property type="entry name" value="Cyt_P450_E_grp-I"/>
</dbReference>
<dbReference type="GO" id="GO:0020037">
    <property type="term" value="F:heme binding"/>
    <property type="evidence" value="ECO:0007669"/>
    <property type="project" value="InterPro"/>
</dbReference>
<feature type="chain" id="PRO_5041691975" description="Cytochrome P450" evidence="10">
    <location>
        <begin position="27"/>
        <end position="509"/>
    </location>
</feature>
<keyword evidence="3 8" id="KW-0349">Heme</keyword>
<evidence type="ECO:0000256" key="7">
    <source>
        <dbReference type="ARBA" id="ARBA00023033"/>
    </source>
</evidence>
<dbReference type="CDD" id="cd11064">
    <property type="entry name" value="CYP86A"/>
    <property type="match status" value="1"/>
</dbReference>
<keyword evidence="4 8" id="KW-0479">Metal-binding</keyword>
<evidence type="ECO:0000256" key="4">
    <source>
        <dbReference type="ARBA" id="ARBA00022723"/>
    </source>
</evidence>
<dbReference type="InterPro" id="IPR036396">
    <property type="entry name" value="Cyt_P450_sf"/>
</dbReference>
<evidence type="ECO:0000256" key="8">
    <source>
        <dbReference type="PIRSR" id="PIRSR602401-1"/>
    </source>
</evidence>
<dbReference type="PANTHER" id="PTHR24296">
    <property type="entry name" value="CYTOCHROME P450"/>
    <property type="match status" value="1"/>
</dbReference>
<gene>
    <name evidence="11" type="ORF">TIFTF001_022404</name>
</gene>
<evidence type="ECO:0000256" key="5">
    <source>
        <dbReference type="ARBA" id="ARBA00023002"/>
    </source>
</evidence>